<dbReference type="PANTHER" id="PTHR35007:SF2">
    <property type="entry name" value="PILUS ASSEMBLE PROTEIN"/>
    <property type="match status" value="1"/>
</dbReference>
<keyword evidence="1" id="KW-1133">Transmembrane helix</keyword>
<keyword evidence="1" id="KW-0812">Transmembrane</keyword>
<dbReference type="STRING" id="392015.SAMN05421543_1382"/>
<name>A0A1I7LD50_9BACL</name>
<organism evidence="2 3">
    <name type="scientific">Alicyclobacillus macrosporangiidus</name>
    <dbReference type="NCBI Taxonomy" id="392015"/>
    <lineage>
        <taxon>Bacteria</taxon>
        <taxon>Bacillati</taxon>
        <taxon>Bacillota</taxon>
        <taxon>Bacilli</taxon>
        <taxon>Bacillales</taxon>
        <taxon>Alicyclobacillaceae</taxon>
        <taxon>Alicyclobacillus</taxon>
    </lineage>
</organism>
<dbReference type="Proteomes" id="UP000183508">
    <property type="component" value="Unassembled WGS sequence"/>
</dbReference>
<dbReference type="PANTHER" id="PTHR35007">
    <property type="entry name" value="INTEGRAL MEMBRANE PROTEIN-RELATED"/>
    <property type="match status" value="1"/>
</dbReference>
<evidence type="ECO:0000313" key="2">
    <source>
        <dbReference type="EMBL" id="SFV07672.1"/>
    </source>
</evidence>
<feature type="transmembrane region" description="Helical" evidence="1">
    <location>
        <begin position="240"/>
        <end position="258"/>
    </location>
</feature>
<reference evidence="3" key="1">
    <citation type="submission" date="2016-10" db="EMBL/GenBank/DDBJ databases">
        <authorList>
            <person name="Varghese N."/>
        </authorList>
    </citation>
    <scope>NUCLEOTIDE SEQUENCE [LARGE SCALE GENOMIC DNA]</scope>
    <source>
        <strain evidence="3">DSM 17980</strain>
    </source>
</reference>
<accession>A0A1I7LD50</accession>
<protein>
    <submittedName>
        <fullName evidence="2">Tight adherence protein B</fullName>
    </submittedName>
</protein>
<dbReference type="AlphaFoldDB" id="A0A1I7LD50"/>
<keyword evidence="1" id="KW-0472">Membrane</keyword>
<keyword evidence="3" id="KW-1185">Reference proteome</keyword>
<dbReference type="eggNOG" id="COG2064">
    <property type="taxonomic scope" value="Bacteria"/>
</dbReference>
<evidence type="ECO:0000256" key="1">
    <source>
        <dbReference type="SAM" id="Phobius"/>
    </source>
</evidence>
<dbReference type="OrthoDB" id="2374230at2"/>
<dbReference type="RefSeq" id="WP_074956555.1">
    <property type="nucleotide sequence ID" value="NZ_FPBV01000038.1"/>
</dbReference>
<gene>
    <name evidence="2" type="ORF">SAMN05421543_1382</name>
</gene>
<feature type="transmembrane region" description="Helical" evidence="1">
    <location>
        <begin position="264"/>
        <end position="285"/>
    </location>
</feature>
<proteinExistence type="predicted"/>
<evidence type="ECO:0000313" key="3">
    <source>
        <dbReference type="Proteomes" id="UP000183508"/>
    </source>
</evidence>
<sequence length="293" mass="32944">MIAQLIGLLAGLALLCLFIESDLHRAHRESLWLASLRERYHTAKTRLPALDRLAYEMKEGGVKTTPLILVSAAGFVVASVLLSLAEESVLFGVLVSLAGTIGGAVGWIRYRYQKRKRTFFDALLREAMPIAITTLRATNRPEAAFEDVASIARDKRVKSEFEALAKTWRGLHVTPEQALGLAAARWEIDEMVQLARATEEAVKYHANLAELWLKYREQIERDEDKRRKLRAKTLAGRRNGLIYSGIVVAMFGLAYPRAHQYMTPIANTGFWIVLLILLACTWAIWRAGEVIEV</sequence>
<feature type="transmembrane region" description="Helical" evidence="1">
    <location>
        <begin position="91"/>
        <end position="110"/>
    </location>
</feature>
<feature type="transmembrane region" description="Helical" evidence="1">
    <location>
        <begin position="67"/>
        <end position="85"/>
    </location>
</feature>
<dbReference type="EMBL" id="FPBV01000038">
    <property type="protein sequence ID" value="SFV07672.1"/>
    <property type="molecule type" value="Genomic_DNA"/>
</dbReference>